<dbReference type="PANTHER" id="PTHR23150">
    <property type="entry name" value="SULFATASE MODIFYING FACTOR 1, 2"/>
    <property type="match status" value="1"/>
</dbReference>
<dbReference type="RefSeq" id="WP_312896638.1">
    <property type="nucleotide sequence ID" value="NZ_JACHIN010000011.1"/>
</dbReference>
<accession>A0A7W8ABH1</accession>
<protein>
    <submittedName>
        <fullName evidence="2">Formylglycine-generating enzyme required for sulfatase activity</fullName>
    </submittedName>
</protein>
<sequence>MTDVSWRDALRFCNLLSAEVGFTPCYVIGDDLDAFDVVRDEAADGYRLPSEAEWEYGCRAGTTGERYGDLDAIAWHRGNSGGTAREVATRQPNAWGLHDTIGNVWEWCWDLFDPAVYGPYRVFRGGGWQDTPRGCRASARRKSHPSFRIDDLGFRLARSPEAAITAS</sequence>
<dbReference type="EMBL" id="JACHIN010000011">
    <property type="protein sequence ID" value="MBB5081708.1"/>
    <property type="molecule type" value="Genomic_DNA"/>
</dbReference>
<dbReference type="Gene3D" id="3.90.1580.10">
    <property type="entry name" value="paralog of FGE (formylglycine-generating enzyme)"/>
    <property type="match status" value="1"/>
</dbReference>
<dbReference type="AlphaFoldDB" id="A0A7W8ABH1"/>
<comment type="caution">
    <text evidence="2">The sequence shown here is derived from an EMBL/GenBank/DDBJ whole genome shotgun (WGS) entry which is preliminary data.</text>
</comment>
<evidence type="ECO:0000313" key="2">
    <source>
        <dbReference type="EMBL" id="MBB5081708.1"/>
    </source>
</evidence>
<dbReference type="InterPro" id="IPR051043">
    <property type="entry name" value="Sulfatase_Mod_Factor_Kinase"/>
</dbReference>
<feature type="domain" description="Sulfatase-modifying factor enzyme-like" evidence="1">
    <location>
        <begin position="1"/>
        <end position="158"/>
    </location>
</feature>
<dbReference type="GO" id="GO:0120147">
    <property type="term" value="F:formylglycine-generating oxidase activity"/>
    <property type="evidence" value="ECO:0007669"/>
    <property type="project" value="TreeGrafter"/>
</dbReference>
<proteinExistence type="predicted"/>
<dbReference type="PANTHER" id="PTHR23150:SF19">
    <property type="entry name" value="FORMYLGLYCINE-GENERATING ENZYME"/>
    <property type="match status" value="1"/>
</dbReference>
<dbReference type="Pfam" id="PF03781">
    <property type="entry name" value="FGE-sulfatase"/>
    <property type="match status" value="1"/>
</dbReference>
<organism evidence="2 3">
    <name type="scientific">Nonomuraea endophytica</name>
    <dbReference type="NCBI Taxonomy" id="714136"/>
    <lineage>
        <taxon>Bacteria</taxon>
        <taxon>Bacillati</taxon>
        <taxon>Actinomycetota</taxon>
        <taxon>Actinomycetes</taxon>
        <taxon>Streptosporangiales</taxon>
        <taxon>Streptosporangiaceae</taxon>
        <taxon>Nonomuraea</taxon>
    </lineage>
</organism>
<name>A0A7W8ABH1_9ACTN</name>
<dbReference type="Proteomes" id="UP000568380">
    <property type="component" value="Unassembled WGS sequence"/>
</dbReference>
<dbReference type="SUPFAM" id="SSF56436">
    <property type="entry name" value="C-type lectin-like"/>
    <property type="match status" value="1"/>
</dbReference>
<dbReference type="InterPro" id="IPR016187">
    <property type="entry name" value="CTDL_fold"/>
</dbReference>
<dbReference type="InterPro" id="IPR042095">
    <property type="entry name" value="SUMF_sf"/>
</dbReference>
<evidence type="ECO:0000259" key="1">
    <source>
        <dbReference type="Pfam" id="PF03781"/>
    </source>
</evidence>
<reference evidence="2 3" key="1">
    <citation type="submission" date="2020-08" db="EMBL/GenBank/DDBJ databases">
        <title>Genomic Encyclopedia of Type Strains, Phase IV (KMG-IV): sequencing the most valuable type-strain genomes for metagenomic binning, comparative biology and taxonomic classification.</title>
        <authorList>
            <person name="Goeker M."/>
        </authorList>
    </citation>
    <scope>NUCLEOTIDE SEQUENCE [LARGE SCALE GENOMIC DNA]</scope>
    <source>
        <strain evidence="2 3">DSM 45385</strain>
    </source>
</reference>
<dbReference type="InterPro" id="IPR005532">
    <property type="entry name" value="SUMF_dom"/>
</dbReference>
<evidence type="ECO:0000313" key="3">
    <source>
        <dbReference type="Proteomes" id="UP000568380"/>
    </source>
</evidence>
<gene>
    <name evidence="2" type="ORF">HNR40_007203</name>
</gene>
<keyword evidence="3" id="KW-1185">Reference proteome</keyword>